<dbReference type="EMBL" id="CM047582">
    <property type="protein sequence ID" value="KAI9914610.1"/>
    <property type="molecule type" value="Genomic_DNA"/>
</dbReference>
<evidence type="ECO:0000313" key="1">
    <source>
        <dbReference type="EMBL" id="KAI9914610.1"/>
    </source>
</evidence>
<evidence type="ECO:0000313" key="2">
    <source>
        <dbReference type="Proteomes" id="UP001163321"/>
    </source>
</evidence>
<proteinExistence type="predicted"/>
<name>A0ACC0W7I8_9STRA</name>
<dbReference type="Proteomes" id="UP001163321">
    <property type="component" value="Chromosome 3"/>
</dbReference>
<keyword evidence="2" id="KW-1185">Reference proteome</keyword>
<comment type="caution">
    <text evidence="1">The sequence shown here is derived from an EMBL/GenBank/DDBJ whole genome shotgun (WGS) entry which is preliminary data.</text>
</comment>
<gene>
    <name evidence="1" type="ORF">PsorP6_007863</name>
</gene>
<accession>A0ACC0W7I8</accession>
<reference evidence="1 2" key="1">
    <citation type="journal article" date="2022" name="bioRxiv">
        <title>The genome of the oomycete Peronosclerospora sorghi, a cosmopolitan pathogen of maize and sorghum, is inflated with dispersed pseudogenes.</title>
        <authorList>
            <person name="Fletcher K."/>
            <person name="Martin F."/>
            <person name="Isakeit T."/>
            <person name="Cavanaugh K."/>
            <person name="Magill C."/>
            <person name="Michelmore R."/>
        </authorList>
    </citation>
    <scope>NUCLEOTIDE SEQUENCE [LARGE SCALE GENOMIC DNA]</scope>
    <source>
        <strain evidence="1">P6</strain>
    </source>
</reference>
<organism evidence="1 2">
    <name type="scientific">Peronosclerospora sorghi</name>
    <dbReference type="NCBI Taxonomy" id="230839"/>
    <lineage>
        <taxon>Eukaryota</taxon>
        <taxon>Sar</taxon>
        <taxon>Stramenopiles</taxon>
        <taxon>Oomycota</taxon>
        <taxon>Peronosporomycetes</taxon>
        <taxon>Peronosporales</taxon>
        <taxon>Peronosporaceae</taxon>
        <taxon>Peronosclerospora</taxon>
    </lineage>
</organism>
<sequence>MEVCDEMLSLEKDKNMILRFVERRMKYLTPNVSHLVGTRIATQLIGLAGGVADLARIPSCNLQVLGQEKKILSGFSSATALKHTGILFFSDLVQRMPPYLRMKAC</sequence>
<protein>
    <submittedName>
        <fullName evidence="1">Uncharacterized protein</fullName>
    </submittedName>
</protein>